<gene>
    <name evidence="1" type="ORF">GCM10022252_20060</name>
</gene>
<protein>
    <submittedName>
        <fullName evidence="1">Uncharacterized protein</fullName>
    </submittedName>
</protein>
<name>A0ABP8APD8_9ACTN</name>
<proteinExistence type="predicted"/>
<accession>A0ABP8APD8</accession>
<comment type="caution">
    <text evidence="1">The sequence shown here is derived from an EMBL/GenBank/DDBJ whole genome shotgun (WGS) entry which is preliminary data.</text>
</comment>
<evidence type="ECO:0000313" key="2">
    <source>
        <dbReference type="Proteomes" id="UP001501251"/>
    </source>
</evidence>
<keyword evidence="2" id="KW-1185">Reference proteome</keyword>
<reference evidence="2" key="1">
    <citation type="journal article" date="2019" name="Int. J. Syst. Evol. Microbiol.">
        <title>The Global Catalogue of Microorganisms (GCM) 10K type strain sequencing project: providing services to taxonomists for standard genome sequencing and annotation.</title>
        <authorList>
            <consortium name="The Broad Institute Genomics Platform"/>
            <consortium name="The Broad Institute Genome Sequencing Center for Infectious Disease"/>
            <person name="Wu L."/>
            <person name="Ma J."/>
        </authorList>
    </citation>
    <scope>NUCLEOTIDE SEQUENCE [LARGE SCALE GENOMIC DNA]</scope>
    <source>
        <strain evidence="2">JCM 17388</strain>
    </source>
</reference>
<sequence>MHVDLIASTHFNSVLFEETTGLSSDPWATSADQLAEAATELHRQLSDVLTDVMWEGVDRSEIPF</sequence>
<evidence type="ECO:0000313" key="1">
    <source>
        <dbReference type="EMBL" id="GAA4187090.1"/>
    </source>
</evidence>
<dbReference type="Proteomes" id="UP001501251">
    <property type="component" value="Unassembled WGS sequence"/>
</dbReference>
<dbReference type="RefSeq" id="WP_344917392.1">
    <property type="nucleotide sequence ID" value="NZ_BAABAQ010000003.1"/>
</dbReference>
<dbReference type="EMBL" id="BAABAQ010000003">
    <property type="protein sequence ID" value="GAA4187090.1"/>
    <property type="molecule type" value="Genomic_DNA"/>
</dbReference>
<organism evidence="1 2">
    <name type="scientific">Streptosporangium oxazolinicum</name>
    <dbReference type="NCBI Taxonomy" id="909287"/>
    <lineage>
        <taxon>Bacteria</taxon>
        <taxon>Bacillati</taxon>
        <taxon>Actinomycetota</taxon>
        <taxon>Actinomycetes</taxon>
        <taxon>Streptosporangiales</taxon>
        <taxon>Streptosporangiaceae</taxon>
        <taxon>Streptosporangium</taxon>
    </lineage>
</organism>